<dbReference type="Pfam" id="PF00672">
    <property type="entry name" value="HAMP"/>
    <property type="match status" value="1"/>
</dbReference>
<evidence type="ECO:0000256" key="2">
    <source>
        <dbReference type="ARBA" id="ARBA00023224"/>
    </source>
</evidence>
<dbReference type="PRINTS" id="PR00260">
    <property type="entry name" value="CHEMTRNSDUCR"/>
</dbReference>
<comment type="similarity">
    <text evidence="3">Belongs to the methyl-accepting chemotaxis (MCP) protein family.</text>
</comment>
<evidence type="ECO:0000313" key="10">
    <source>
        <dbReference type="Proteomes" id="UP001209713"/>
    </source>
</evidence>
<keyword evidence="2 4" id="KW-0807">Transducer</keyword>
<protein>
    <submittedName>
        <fullName evidence="9">Methyl-accepting chemotaxis protein</fullName>
    </submittedName>
</protein>
<dbReference type="PROSITE" id="PS50111">
    <property type="entry name" value="CHEMOTAXIS_TRANSDUC_2"/>
    <property type="match status" value="1"/>
</dbReference>
<organism evidence="9 10">
    <name type="scientific">Marinomonas sargassi</name>
    <dbReference type="NCBI Taxonomy" id="2984494"/>
    <lineage>
        <taxon>Bacteria</taxon>
        <taxon>Pseudomonadati</taxon>
        <taxon>Pseudomonadota</taxon>
        <taxon>Gammaproteobacteria</taxon>
        <taxon>Oceanospirillales</taxon>
        <taxon>Oceanospirillaceae</taxon>
        <taxon>Marinomonas</taxon>
    </lineage>
</organism>
<dbReference type="PROSITE" id="PS50885">
    <property type="entry name" value="HAMP"/>
    <property type="match status" value="1"/>
</dbReference>
<evidence type="ECO:0000256" key="6">
    <source>
        <dbReference type="SAM" id="MobiDB-lite"/>
    </source>
</evidence>
<proteinExistence type="inferred from homology"/>
<gene>
    <name evidence="9" type="ORF">OFY17_06340</name>
</gene>
<evidence type="ECO:0000313" key="9">
    <source>
        <dbReference type="EMBL" id="MCV2402509.1"/>
    </source>
</evidence>
<dbReference type="InterPro" id="IPR004089">
    <property type="entry name" value="MCPsignal_dom"/>
</dbReference>
<dbReference type="PANTHER" id="PTHR32089">
    <property type="entry name" value="METHYL-ACCEPTING CHEMOTAXIS PROTEIN MCPB"/>
    <property type="match status" value="1"/>
</dbReference>
<dbReference type="SMART" id="SM00283">
    <property type="entry name" value="MA"/>
    <property type="match status" value="1"/>
</dbReference>
<dbReference type="InterPro" id="IPR004090">
    <property type="entry name" value="Chemotax_Me-accpt_rcpt"/>
</dbReference>
<dbReference type="CDD" id="cd06225">
    <property type="entry name" value="HAMP"/>
    <property type="match status" value="1"/>
</dbReference>
<evidence type="ECO:0000256" key="3">
    <source>
        <dbReference type="ARBA" id="ARBA00029447"/>
    </source>
</evidence>
<feature type="coiled-coil region" evidence="5">
    <location>
        <begin position="120"/>
        <end position="147"/>
    </location>
</feature>
<accession>A0ABT2YS90</accession>
<feature type="domain" description="HAMP" evidence="8">
    <location>
        <begin position="229"/>
        <end position="281"/>
    </location>
</feature>
<keyword evidence="10" id="KW-1185">Reference proteome</keyword>
<dbReference type="Proteomes" id="UP001209713">
    <property type="component" value="Unassembled WGS sequence"/>
</dbReference>
<dbReference type="InterPro" id="IPR003660">
    <property type="entry name" value="HAMP_dom"/>
</dbReference>
<feature type="domain" description="Methyl-accepting transducer" evidence="7">
    <location>
        <begin position="286"/>
        <end position="522"/>
    </location>
</feature>
<name>A0ABT2YS90_9GAMM</name>
<dbReference type="EMBL" id="JAOVZB010000002">
    <property type="protein sequence ID" value="MCV2402509.1"/>
    <property type="molecule type" value="Genomic_DNA"/>
</dbReference>
<dbReference type="SUPFAM" id="SSF58104">
    <property type="entry name" value="Methyl-accepting chemotaxis protein (MCP) signaling domain"/>
    <property type="match status" value="1"/>
</dbReference>
<dbReference type="Gene3D" id="1.10.287.950">
    <property type="entry name" value="Methyl-accepting chemotaxis protein"/>
    <property type="match status" value="1"/>
</dbReference>
<evidence type="ECO:0000256" key="5">
    <source>
        <dbReference type="SAM" id="Coils"/>
    </source>
</evidence>
<evidence type="ECO:0000259" key="7">
    <source>
        <dbReference type="PROSITE" id="PS50111"/>
    </source>
</evidence>
<dbReference type="SMART" id="SM00304">
    <property type="entry name" value="HAMP"/>
    <property type="match status" value="2"/>
</dbReference>
<reference evidence="9 10" key="1">
    <citation type="submission" date="2022-10" db="EMBL/GenBank/DDBJ databases">
        <title>Marinomonas transparenta sp. nov. and Marinomonas sargassi sp. nov., isolated from marine alga (Sargassum natans (L.) Gaillon).</title>
        <authorList>
            <person name="Wang Y."/>
        </authorList>
    </citation>
    <scope>NUCLEOTIDE SEQUENCE [LARGE SCALE GENOMIC DNA]</scope>
    <source>
        <strain evidence="9 10">C2222</strain>
    </source>
</reference>
<sequence length="559" mass="60803">MEFFRNRSIGQKIGSAVGLLLSLLIITSVFSIARVSSIGHELQTVHSEDIPLTALISDITIKQLEKSIALEKAFRVSNITSSDDSIHDLINVVKRLAEEIDVEIKKGEAILKVAASHAISKELEIELARLNKILHSIEMEHMEFEKQVDAIVIKMAEGQVINSQSVIQLENAQHLLNKHLEELLVKIELMTEHAMETAIHHEEAALSEMVWISIISTVIGLVSGIFITHSITKPLNYATNIAKRLAGGDLTVQVEVTSKDETGQLLSAMQEMVNNLLDMVHQISAASEQLTQSTHEVSIVTSQTTSNILLQNDELDQVLVAMNEMSSSIQEVASSAQETSVSTSKAKEHALTGRNKINDACGAITALARDFDGIKVIAGKLEAETENVDTILEVITTIAEQTNLLALNAAIEAARAGEQGRGFAVVADEVRTLAIRTQDSINEVQSTTNRLKSEAQSSSDAMENGQKKTQSSATLSTEAVQYIEDIYAAMEQISNMNLQVASAAEQQSSVTEEVNRSITRLNDSAKESSAGVSMVNQATEEIEVLSVSLKDLISRFKIA</sequence>
<dbReference type="PANTHER" id="PTHR32089:SF120">
    <property type="entry name" value="METHYL-ACCEPTING CHEMOTAXIS PROTEIN TLPQ"/>
    <property type="match status" value="1"/>
</dbReference>
<evidence type="ECO:0000259" key="8">
    <source>
        <dbReference type="PROSITE" id="PS50885"/>
    </source>
</evidence>
<comment type="subcellular location">
    <subcellularLocation>
        <location evidence="1">Membrane</location>
    </subcellularLocation>
</comment>
<dbReference type="Pfam" id="PF00015">
    <property type="entry name" value="MCPsignal"/>
    <property type="match status" value="1"/>
</dbReference>
<feature type="region of interest" description="Disordered" evidence="6">
    <location>
        <begin position="444"/>
        <end position="474"/>
    </location>
</feature>
<keyword evidence="5" id="KW-0175">Coiled coil</keyword>
<dbReference type="Gene3D" id="6.10.340.10">
    <property type="match status" value="1"/>
</dbReference>
<evidence type="ECO:0000256" key="4">
    <source>
        <dbReference type="PROSITE-ProRule" id="PRU00284"/>
    </source>
</evidence>
<evidence type="ECO:0000256" key="1">
    <source>
        <dbReference type="ARBA" id="ARBA00004370"/>
    </source>
</evidence>
<comment type="caution">
    <text evidence="9">The sequence shown here is derived from an EMBL/GenBank/DDBJ whole genome shotgun (WGS) entry which is preliminary data.</text>
</comment>